<dbReference type="OrthoDB" id="59470at2759"/>
<proteinExistence type="predicted"/>
<protein>
    <submittedName>
        <fullName evidence="4">Sulfhydryl oxidase 2-like</fullName>
    </submittedName>
</protein>
<evidence type="ECO:0000256" key="1">
    <source>
        <dbReference type="SAM" id="SignalP"/>
    </source>
</evidence>
<dbReference type="Gene3D" id="3.40.30.10">
    <property type="entry name" value="Glutaredoxin"/>
    <property type="match status" value="2"/>
</dbReference>
<name>A0A6J2T3E5_DROLE</name>
<dbReference type="AlphaFoldDB" id="A0A6J2T3E5"/>
<dbReference type="GO" id="GO:0016971">
    <property type="term" value="F:flavin-dependent sulfhydryl oxidase activity"/>
    <property type="evidence" value="ECO:0007669"/>
    <property type="project" value="InterPro"/>
</dbReference>
<dbReference type="PANTHER" id="PTHR22897">
    <property type="entry name" value="QUIESCIN Q6-RELATED SULFHYDRYL OXIDASE"/>
    <property type="match status" value="1"/>
</dbReference>
<dbReference type="Proteomes" id="UP000504634">
    <property type="component" value="Unplaced"/>
</dbReference>
<evidence type="ECO:0000259" key="2">
    <source>
        <dbReference type="Pfam" id="PF00085"/>
    </source>
</evidence>
<feature type="chain" id="PRO_5026935726" evidence="1">
    <location>
        <begin position="17"/>
        <end position="257"/>
    </location>
</feature>
<organism evidence="3 4">
    <name type="scientific">Drosophila lebanonensis</name>
    <name type="common">Fruit fly</name>
    <name type="synonym">Scaptodrosophila lebanonensis</name>
    <dbReference type="NCBI Taxonomy" id="7225"/>
    <lineage>
        <taxon>Eukaryota</taxon>
        <taxon>Metazoa</taxon>
        <taxon>Ecdysozoa</taxon>
        <taxon>Arthropoda</taxon>
        <taxon>Hexapoda</taxon>
        <taxon>Insecta</taxon>
        <taxon>Pterygota</taxon>
        <taxon>Neoptera</taxon>
        <taxon>Endopterygota</taxon>
        <taxon>Diptera</taxon>
        <taxon>Brachycera</taxon>
        <taxon>Muscomorpha</taxon>
        <taxon>Ephydroidea</taxon>
        <taxon>Drosophilidae</taxon>
        <taxon>Scaptodrosophila</taxon>
    </lineage>
</organism>
<feature type="signal peptide" evidence="1">
    <location>
        <begin position="1"/>
        <end position="16"/>
    </location>
</feature>
<dbReference type="InterPro" id="IPR039798">
    <property type="entry name" value="Sulfhydryl_oxidase"/>
</dbReference>
<dbReference type="SUPFAM" id="SSF52833">
    <property type="entry name" value="Thioredoxin-like"/>
    <property type="match status" value="1"/>
</dbReference>
<dbReference type="RefSeq" id="XP_030369407.1">
    <property type="nucleotide sequence ID" value="XM_030513547.1"/>
</dbReference>
<dbReference type="Pfam" id="PF00085">
    <property type="entry name" value="Thioredoxin"/>
    <property type="match status" value="1"/>
</dbReference>
<dbReference type="InterPro" id="IPR036249">
    <property type="entry name" value="Thioredoxin-like_sf"/>
</dbReference>
<sequence length="257" mass="29488">MLRLITLAILLALSWAAERKDWGPYVTRNAYNFVEVLNATNFDDSIYGNLKASLVQFTDSSYASARKYAPVFRDLAKRLWDWDSVLQFVTVDCFKEINVALCIRFQVRRVPTLRFFEAYANRQENVGKDIGPLAPDEVREKLADLIAKHKYLPIGHFNLDPISNVMQLRTLLRSGQTTILVYQPQQSKLGRNIMLEFLRWPVQVRIVSDPLLAAKVGIDPVYYKVAVISRKGEVVNLNENSKRLKAALRKLNVKSEE</sequence>
<keyword evidence="1" id="KW-0732">Signal</keyword>
<evidence type="ECO:0000313" key="4">
    <source>
        <dbReference type="RefSeq" id="XP_030369407.1"/>
    </source>
</evidence>
<feature type="domain" description="Thioredoxin" evidence="2">
    <location>
        <begin position="34"/>
        <end position="127"/>
    </location>
</feature>
<dbReference type="InterPro" id="IPR013766">
    <property type="entry name" value="Thioredoxin_domain"/>
</dbReference>
<dbReference type="GO" id="GO:0003756">
    <property type="term" value="F:protein disulfide isomerase activity"/>
    <property type="evidence" value="ECO:0007669"/>
    <property type="project" value="TreeGrafter"/>
</dbReference>
<dbReference type="GO" id="GO:0000139">
    <property type="term" value="C:Golgi membrane"/>
    <property type="evidence" value="ECO:0007669"/>
    <property type="project" value="TreeGrafter"/>
</dbReference>
<gene>
    <name evidence="4" type="primary">LOC115620347</name>
</gene>
<keyword evidence="3" id="KW-1185">Reference proteome</keyword>
<reference evidence="4" key="1">
    <citation type="submission" date="2025-08" db="UniProtKB">
        <authorList>
            <consortium name="RefSeq"/>
        </authorList>
    </citation>
    <scope>IDENTIFICATION</scope>
    <source>
        <strain evidence="4">11010-0011.00</strain>
        <tissue evidence="4">Whole body</tissue>
    </source>
</reference>
<evidence type="ECO:0000313" key="3">
    <source>
        <dbReference type="Proteomes" id="UP000504634"/>
    </source>
</evidence>
<dbReference type="GO" id="GO:0005615">
    <property type="term" value="C:extracellular space"/>
    <property type="evidence" value="ECO:0007669"/>
    <property type="project" value="TreeGrafter"/>
</dbReference>
<dbReference type="GeneID" id="115620347"/>
<dbReference type="PANTHER" id="PTHR22897:SF8">
    <property type="entry name" value="SULFHYDRYL OXIDASE"/>
    <property type="match status" value="1"/>
</dbReference>
<dbReference type="GO" id="GO:0006457">
    <property type="term" value="P:protein folding"/>
    <property type="evidence" value="ECO:0007669"/>
    <property type="project" value="TreeGrafter"/>
</dbReference>
<accession>A0A6J2T3E5</accession>